<feature type="domain" description="Aminotransferase class I/classII large" evidence="5">
    <location>
        <begin position="35"/>
        <end position="225"/>
    </location>
</feature>
<dbReference type="SUPFAM" id="SSF53383">
    <property type="entry name" value="PLP-dependent transferases"/>
    <property type="match status" value="1"/>
</dbReference>
<evidence type="ECO:0000256" key="3">
    <source>
        <dbReference type="ARBA" id="ARBA00022679"/>
    </source>
</evidence>
<gene>
    <name evidence="6" type="ORF">B0I35DRAFT_450455</name>
</gene>
<protein>
    <submittedName>
        <fullName evidence="6">Pyridoxal phosphate-dependent transferase</fullName>
    </submittedName>
</protein>
<dbReference type="CDD" id="cd00609">
    <property type="entry name" value="AAT_like"/>
    <property type="match status" value="1"/>
</dbReference>
<evidence type="ECO:0000313" key="6">
    <source>
        <dbReference type="EMBL" id="KAH7320711.1"/>
    </source>
</evidence>
<dbReference type="GO" id="GO:0016212">
    <property type="term" value="F:kynurenine-oxoglutarate transaminase activity"/>
    <property type="evidence" value="ECO:0007669"/>
    <property type="project" value="TreeGrafter"/>
</dbReference>
<keyword evidence="2" id="KW-0032">Aminotransferase</keyword>
<comment type="caution">
    <text evidence="6">The sequence shown here is derived from an EMBL/GenBank/DDBJ whole genome shotgun (WGS) entry which is preliminary data.</text>
</comment>
<keyword evidence="3 6" id="KW-0808">Transferase</keyword>
<dbReference type="InterPro" id="IPR015424">
    <property type="entry name" value="PyrdxlP-dep_Trfase"/>
</dbReference>
<name>A0A8K0SRI6_9HYPO</name>
<dbReference type="PANTHER" id="PTHR43807">
    <property type="entry name" value="FI04487P"/>
    <property type="match status" value="1"/>
</dbReference>
<dbReference type="InterPro" id="IPR015422">
    <property type="entry name" value="PyrdxlP-dep_Trfase_small"/>
</dbReference>
<dbReference type="Proteomes" id="UP000813444">
    <property type="component" value="Unassembled WGS sequence"/>
</dbReference>
<dbReference type="PANTHER" id="PTHR43807:SF20">
    <property type="entry name" value="FI04487P"/>
    <property type="match status" value="1"/>
</dbReference>
<dbReference type="EMBL" id="JAGPNK010000005">
    <property type="protein sequence ID" value="KAH7320711.1"/>
    <property type="molecule type" value="Genomic_DNA"/>
</dbReference>
<evidence type="ECO:0000256" key="2">
    <source>
        <dbReference type="ARBA" id="ARBA00022576"/>
    </source>
</evidence>
<keyword evidence="7" id="KW-1185">Reference proteome</keyword>
<dbReference type="OrthoDB" id="2414662at2759"/>
<dbReference type="Pfam" id="PF00155">
    <property type="entry name" value="Aminotran_1_2"/>
    <property type="match status" value="1"/>
</dbReference>
<accession>A0A8K0SRI6</accession>
<evidence type="ECO:0000259" key="5">
    <source>
        <dbReference type="Pfam" id="PF00155"/>
    </source>
</evidence>
<reference evidence="6" key="1">
    <citation type="journal article" date="2021" name="Nat. Commun.">
        <title>Genetic determinants of endophytism in the Arabidopsis root mycobiome.</title>
        <authorList>
            <person name="Mesny F."/>
            <person name="Miyauchi S."/>
            <person name="Thiergart T."/>
            <person name="Pickel B."/>
            <person name="Atanasova L."/>
            <person name="Karlsson M."/>
            <person name="Huettel B."/>
            <person name="Barry K.W."/>
            <person name="Haridas S."/>
            <person name="Chen C."/>
            <person name="Bauer D."/>
            <person name="Andreopoulos W."/>
            <person name="Pangilinan J."/>
            <person name="LaButti K."/>
            <person name="Riley R."/>
            <person name="Lipzen A."/>
            <person name="Clum A."/>
            <person name="Drula E."/>
            <person name="Henrissat B."/>
            <person name="Kohler A."/>
            <person name="Grigoriev I.V."/>
            <person name="Martin F.M."/>
            <person name="Hacquard S."/>
        </authorList>
    </citation>
    <scope>NUCLEOTIDE SEQUENCE</scope>
    <source>
        <strain evidence="6">MPI-CAGE-CH-0235</strain>
    </source>
</reference>
<evidence type="ECO:0000256" key="1">
    <source>
        <dbReference type="ARBA" id="ARBA00001933"/>
    </source>
</evidence>
<dbReference type="InterPro" id="IPR004839">
    <property type="entry name" value="Aminotransferase_I/II_large"/>
</dbReference>
<dbReference type="InterPro" id="IPR051326">
    <property type="entry name" value="Kynurenine-oxoglutarate_AT"/>
</dbReference>
<dbReference type="Gene3D" id="3.90.1150.10">
    <property type="entry name" value="Aspartate Aminotransferase, domain 1"/>
    <property type="match status" value="1"/>
</dbReference>
<evidence type="ECO:0000256" key="4">
    <source>
        <dbReference type="ARBA" id="ARBA00022898"/>
    </source>
</evidence>
<evidence type="ECO:0000313" key="7">
    <source>
        <dbReference type="Proteomes" id="UP000813444"/>
    </source>
</evidence>
<organism evidence="6 7">
    <name type="scientific">Stachybotrys elegans</name>
    <dbReference type="NCBI Taxonomy" id="80388"/>
    <lineage>
        <taxon>Eukaryota</taxon>
        <taxon>Fungi</taxon>
        <taxon>Dikarya</taxon>
        <taxon>Ascomycota</taxon>
        <taxon>Pezizomycotina</taxon>
        <taxon>Sordariomycetes</taxon>
        <taxon>Hypocreomycetidae</taxon>
        <taxon>Hypocreales</taxon>
        <taxon>Stachybotryaceae</taxon>
        <taxon>Stachybotrys</taxon>
    </lineage>
</organism>
<comment type="cofactor">
    <cofactor evidence="1">
        <name>pyridoxal 5'-phosphate</name>
        <dbReference type="ChEBI" id="CHEBI:597326"/>
    </cofactor>
</comment>
<dbReference type="GO" id="GO:0005739">
    <property type="term" value="C:mitochondrion"/>
    <property type="evidence" value="ECO:0007669"/>
    <property type="project" value="TreeGrafter"/>
</dbReference>
<dbReference type="Gene3D" id="3.40.640.10">
    <property type="entry name" value="Type I PLP-dependent aspartate aminotransferase-like (Major domain)"/>
    <property type="match status" value="1"/>
</dbReference>
<dbReference type="AlphaFoldDB" id="A0A8K0SRI6"/>
<sequence length="265" mass="28919">MNGSGPAGFPRTVWSWIRQIEREGDLRPPTVLSAAGNQYAPIKGKPGLKKAVAEQYTHRLGRPINPDTEVIITTGANEGILRALIEKHDEVIVFEPFDQCTSNIMMVDGAVITSPSHPQGQLGDVFGRLAALVALEVTISQRTKVSIVNTPHNPVGELVVNNNVLILGDEVYDSLYYTANLSPEVFNLTLAVCSAGKTLYATGWRAKFLIGPSHLTNMAAKMARFCDVCDELGLPYSKPEGGYFVMVNFTNIKLPEEYQERASGL</sequence>
<dbReference type="InterPro" id="IPR015421">
    <property type="entry name" value="PyrdxlP-dep_Trfase_major"/>
</dbReference>
<dbReference type="GO" id="GO:0030170">
    <property type="term" value="F:pyridoxal phosphate binding"/>
    <property type="evidence" value="ECO:0007669"/>
    <property type="project" value="InterPro"/>
</dbReference>
<keyword evidence="4" id="KW-0663">Pyridoxal phosphate</keyword>
<proteinExistence type="predicted"/>